<dbReference type="InterPro" id="IPR013022">
    <property type="entry name" value="Xyl_isomerase-like_TIM-brl"/>
</dbReference>
<protein>
    <recommendedName>
        <fullName evidence="1">Xylose isomerase-like TIM barrel domain-containing protein</fullName>
    </recommendedName>
</protein>
<proteinExistence type="predicted"/>
<name>A0A3D8PX11_9BACI</name>
<dbReference type="Proteomes" id="UP000256520">
    <property type="component" value="Unassembled WGS sequence"/>
</dbReference>
<dbReference type="Gene3D" id="3.20.20.150">
    <property type="entry name" value="Divalent-metal-dependent TIM barrel enzymes"/>
    <property type="match status" value="1"/>
</dbReference>
<evidence type="ECO:0000259" key="1">
    <source>
        <dbReference type="Pfam" id="PF01261"/>
    </source>
</evidence>
<accession>A0A3D8PX11</accession>
<dbReference type="RefSeq" id="WP_115748745.1">
    <property type="nucleotide sequence ID" value="NZ_PIOD01000005.1"/>
</dbReference>
<sequence>MTIKFGCQGSTWVLDYDIEADIQDQVMSTINKAGFKGLDMQVALLGKYKSQPERFKEELDKRGLELAALTLPMNFLGGEESPKERELTDFYINYLKKFPGAKLNVPSRIGPNRDNLLQRQKEIIAGANKLGKRAFENGIITSIHPISYKTSYFRFKEDYEVLLEGLDPRYMGYTPDVGHIMFGGMDPVQIIKDYLPLIKHVHFKDASVGCEWKKMGEGDIDFAGCVQVLKDGGYEGWIMVEEETPEAQTQTEKVIIEISEYVSERLMPIVNGD</sequence>
<dbReference type="SUPFAM" id="SSF51658">
    <property type="entry name" value="Xylose isomerase-like"/>
    <property type="match status" value="1"/>
</dbReference>
<dbReference type="Pfam" id="PF01261">
    <property type="entry name" value="AP_endonuc_2"/>
    <property type="match status" value="1"/>
</dbReference>
<comment type="caution">
    <text evidence="2">The sequence shown here is derived from an EMBL/GenBank/DDBJ whole genome shotgun (WGS) entry which is preliminary data.</text>
</comment>
<dbReference type="EMBL" id="PIOD01000005">
    <property type="protein sequence ID" value="RDW20633.1"/>
    <property type="molecule type" value="Genomic_DNA"/>
</dbReference>
<dbReference type="InterPro" id="IPR036237">
    <property type="entry name" value="Xyl_isomerase-like_sf"/>
</dbReference>
<dbReference type="PANTHER" id="PTHR12110">
    <property type="entry name" value="HYDROXYPYRUVATE ISOMERASE"/>
    <property type="match status" value="1"/>
</dbReference>
<dbReference type="PANTHER" id="PTHR12110:SF41">
    <property type="entry name" value="INOSOSE DEHYDRATASE"/>
    <property type="match status" value="1"/>
</dbReference>
<dbReference type="InterPro" id="IPR050312">
    <property type="entry name" value="IolE/XylAMocC-like"/>
</dbReference>
<dbReference type="OrthoDB" id="9779184at2"/>
<keyword evidence="3" id="KW-1185">Reference proteome</keyword>
<organism evidence="2 3">
    <name type="scientific">Oceanobacillus chungangensis</name>
    <dbReference type="NCBI Taxonomy" id="1229152"/>
    <lineage>
        <taxon>Bacteria</taxon>
        <taxon>Bacillati</taxon>
        <taxon>Bacillota</taxon>
        <taxon>Bacilli</taxon>
        <taxon>Bacillales</taxon>
        <taxon>Bacillaceae</taxon>
        <taxon>Oceanobacillus</taxon>
    </lineage>
</organism>
<feature type="domain" description="Xylose isomerase-like TIM barrel" evidence="1">
    <location>
        <begin position="31"/>
        <end position="250"/>
    </location>
</feature>
<evidence type="ECO:0000313" key="2">
    <source>
        <dbReference type="EMBL" id="RDW20633.1"/>
    </source>
</evidence>
<dbReference type="AlphaFoldDB" id="A0A3D8PX11"/>
<reference evidence="3" key="1">
    <citation type="submission" date="2017-11" db="EMBL/GenBank/DDBJ databases">
        <authorList>
            <person name="Zhu W."/>
        </authorList>
    </citation>
    <scope>NUCLEOTIDE SEQUENCE [LARGE SCALE GENOMIC DNA]</scope>
    <source>
        <strain evidence="3">CAU 1051</strain>
    </source>
</reference>
<evidence type="ECO:0000313" key="3">
    <source>
        <dbReference type="Proteomes" id="UP000256520"/>
    </source>
</evidence>
<gene>
    <name evidence="2" type="ORF">CWR45_05215</name>
</gene>